<dbReference type="Proteomes" id="UP000217289">
    <property type="component" value="Chromosome"/>
</dbReference>
<protein>
    <submittedName>
        <fullName evidence="1">Uncharacterized protein</fullName>
    </submittedName>
</protein>
<evidence type="ECO:0000313" key="2">
    <source>
        <dbReference type="Proteomes" id="UP000217289"/>
    </source>
</evidence>
<evidence type="ECO:0000313" key="1">
    <source>
        <dbReference type="EMBL" id="ATB31567.1"/>
    </source>
</evidence>
<sequence>MLTGEAYLQAARNGQIPEGSVVYQTRTGWDYGERSRGSDVGIVRNGGIFNYQQFNNMSVYGNDVRQVVVLQPTSH</sequence>
<dbReference type="KEGG" id="mbd:MEBOL_005030"/>
<organism evidence="1 2">
    <name type="scientific">Melittangium boletus DSM 14713</name>
    <dbReference type="NCBI Taxonomy" id="1294270"/>
    <lineage>
        <taxon>Bacteria</taxon>
        <taxon>Pseudomonadati</taxon>
        <taxon>Myxococcota</taxon>
        <taxon>Myxococcia</taxon>
        <taxon>Myxococcales</taxon>
        <taxon>Cystobacterineae</taxon>
        <taxon>Archangiaceae</taxon>
        <taxon>Melittangium</taxon>
    </lineage>
</organism>
<reference evidence="1 2" key="1">
    <citation type="submission" date="2017-06" db="EMBL/GenBank/DDBJ databases">
        <authorList>
            <person name="Kim H.J."/>
            <person name="Triplett B.A."/>
        </authorList>
    </citation>
    <scope>NUCLEOTIDE SEQUENCE [LARGE SCALE GENOMIC DNA]</scope>
    <source>
        <strain evidence="1 2">DSM 14713</strain>
    </source>
</reference>
<accession>A0A250IK81</accession>
<dbReference type="EMBL" id="CP022163">
    <property type="protein sequence ID" value="ATB31567.1"/>
    <property type="molecule type" value="Genomic_DNA"/>
</dbReference>
<gene>
    <name evidence="1" type="ORF">MEBOL_005030</name>
</gene>
<name>A0A250IK81_9BACT</name>
<dbReference type="AlphaFoldDB" id="A0A250IK81"/>
<proteinExistence type="predicted"/>
<keyword evidence="2" id="KW-1185">Reference proteome</keyword>